<dbReference type="InterPro" id="IPR025376">
    <property type="entry name" value="CD1107-like_dom"/>
</dbReference>
<feature type="compositionally biased region" description="Acidic residues" evidence="1">
    <location>
        <begin position="468"/>
        <end position="482"/>
    </location>
</feature>
<dbReference type="Pfam" id="PF14283">
    <property type="entry name" value="CD1107-like"/>
    <property type="match status" value="1"/>
</dbReference>
<feature type="region of interest" description="Disordered" evidence="1">
    <location>
        <begin position="127"/>
        <end position="208"/>
    </location>
</feature>
<feature type="region of interest" description="Disordered" evidence="1">
    <location>
        <begin position="451"/>
        <end position="491"/>
    </location>
</feature>
<keyword evidence="2" id="KW-0472">Membrane</keyword>
<keyword evidence="2" id="KW-1133">Transmembrane helix</keyword>
<feature type="compositionally biased region" description="Acidic residues" evidence="1">
    <location>
        <begin position="321"/>
        <end position="388"/>
    </location>
</feature>
<gene>
    <name evidence="5" type="ORF">SAMN04487884_12349</name>
</gene>
<keyword evidence="2" id="KW-0812">Transmembrane</keyword>
<feature type="compositionally biased region" description="Acidic residues" evidence="1">
    <location>
        <begin position="167"/>
        <end position="182"/>
    </location>
</feature>
<dbReference type="AlphaFoldDB" id="A0A1H9VJ36"/>
<evidence type="ECO:0000313" key="6">
    <source>
        <dbReference type="Proteomes" id="UP000182584"/>
    </source>
</evidence>
<dbReference type="Proteomes" id="UP000182584">
    <property type="component" value="Unassembled WGS sequence"/>
</dbReference>
<dbReference type="SUPFAM" id="SSF103647">
    <property type="entry name" value="TSP type-3 repeat"/>
    <property type="match status" value="1"/>
</dbReference>
<protein>
    <recommendedName>
        <fullName evidence="4">Mobile element protein CD1107-like domain-containing protein</fullName>
    </recommendedName>
</protein>
<evidence type="ECO:0000313" key="5">
    <source>
        <dbReference type="EMBL" id="SES21317.1"/>
    </source>
</evidence>
<evidence type="ECO:0000256" key="1">
    <source>
        <dbReference type="SAM" id="MobiDB-lite"/>
    </source>
</evidence>
<evidence type="ECO:0000259" key="4">
    <source>
        <dbReference type="Pfam" id="PF14283"/>
    </source>
</evidence>
<feature type="compositionally biased region" description="Basic and acidic residues" evidence="1">
    <location>
        <begin position="400"/>
        <end position="411"/>
    </location>
</feature>
<reference evidence="5 6" key="1">
    <citation type="submission" date="2016-10" db="EMBL/GenBank/DDBJ databases">
        <authorList>
            <person name="de Groot N.N."/>
        </authorList>
    </citation>
    <scope>NUCLEOTIDE SEQUENCE [LARGE SCALE GENOMIC DNA]</scope>
    <source>
        <strain evidence="5 6">AR40</strain>
    </source>
</reference>
<dbReference type="GO" id="GO:0005509">
    <property type="term" value="F:calcium ion binding"/>
    <property type="evidence" value="ECO:0007669"/>
    <property type="project" value="InterPro"/>
</dbReference>
<feature type="region of interest" description="Disordered" evidence="1">
    <location>
        <begin position="35"/>
        <end position="80"/>
    </location>
</feature>
<sequence length="491" mass="52519">MKKAVSKAVLVAVTVALSGVISFGSHITAYANVPPEADAEGSSNLPESPTDEADNNGTAKGTGTGDPLTPDGNGTEVDSVDDNGKYFYTFVTDAGNYFYVVVDETREDKNVYVLSTVDEEELLSLCEKEDEADVQGATRETSETEANSSTDLFGTPGGTTPGNGSDTDGDGVTDEWDTDGDGIVDAWDTNGDGKPDSFDTNGDGEPDKTLLGPGVVGYDTNGDGIVDAWDTDGDGIIDAYDSDDDGIPDLFGSEASQTASTPAQVKGVQREEEGGIFTDVVKGIKNNLFVIIVFLAVLGAGFYFKFYKPRYGSIGSGGTMDFEDDPDYQDEDDDSEDWGSDSEDEDYTDEESEIAEADSDSDGDESEEKSVNEESEDSASNEGTEDSEGNTAEEGSGDSDEARSIDKKKEEAERIAAELKKELKGQKEASEVELIRKDEKIKTLERKVADYEDKVTRTSGILTGSAVPDEEEDEEDPDSEPIYEERASPEI</sequence>
<dbReference type="RefSeq" id="WP_074757700.1">
    <property type="nucleotide sequence ID" value="NZ_FOGJ01000023.1"/>
</dbReference>
<feature type="chain" id="PRO_5010377982" description="Mobile element protein CD1107-like domain-containing protein" evidence="3">
    <location>
        <begin position="32"/>
        <end position="491"/>
    </location>
</feature>
<dbReference type="OrthoDB" id="1749038at2"/>
<proteinExistence type="predicted"/>
<keyword evidence="3" id="KW-0732">Signal</keyword>
<accession>A0A1H9VJ36</accession>
<evidence type="ECO:0000256" key="3">
    <source>
        <dbReference type="SAM" id="SignalP"/>
    </source>
</evidence>
<feature type="domain" description="Mobile element protein CD1107-like" evidence="4">
    <location>
        <begin position="67"/>
        <end position="145"/>
    </location>
</feature>
<feature type="region of interest" description="Disordered" evidence="1">
    <location>
        <begin position="315"/>
        <end position="411"/>
    </location>
</feature>
<feature type="transmembrane region" description="Helical" evidence="2">
    <location>
        <begin position="288"/>
        <end position="306"/>
    </location>
</feature>
<feature type="signal peptide" evidence="3">
    <location>
        <begin position="1"/>
        <end position="31"/>
    </location>
</feature>
<dbReference type="InterPro" id="IPR028974">
    <property type="entry name" value="TSP_type-3_rpt"/>
</dbReference>
<organism evidence="5 6">
    <name type="scientific">Butyrivibrio fibrisolvens</name>
    <dbReference type="NCBI Taxonomy" id="831"/>
    <lineage>
        <taxon>Bacteria</taxon>
        <taxon>Bacillati</taxon>
        <taxon>Bacillota</taxon>
        <taxon>Clostridia</taxon>
        <taxon>Lachnospirales</taxon>
        <taxon>Lachnospiraceae</taxon>
        <taxon>Butyrivibrio</taxon>
    </lineage>
</organism>
<dbReference type="EMBL" id="FOGJ01000023">
    <property type="protein sequence ID" value="SES21317.1"/>
    <property type="molecule type" value="Genomic_DNA"/>
</dbReference>
<feature type="compositionally biased region" description="Low complexity" evidence="1">
    <location>
        <begin position="65"/>
        <end position="75"/>
    </location>
</feature>
<name>A0A1H9VJ36_BUTFI</name>
<evidence type="ECO:0000256" key="2">
    <source>
        <dbReference type="SAM" id="Phobius"/>
    </source>
</evidence>